<keyword evidence="4" id="KW-1185">Reference proteome</keyword>
<dbReference type="HOGENOM" id="CLU_012358_2_1_2"/>
<dbReference type="InterPro" id="IPR006680">
    <property type="entry name" value="Amidohydro-rel"/>
</dbReference>
<dbReference type="InterPro" id="IPR050287">
    <property type="entry name" value="MTA/SAH_deaminase"/>
</dbReference>
<protein>
    <recommendedName>
        <fullName evidence="2">Amidohydrolase-related domain-containing protein</fullName>
    </recommendedName>
</protein>
<name>A0A0F7FHH1_9CREN</name>
<dbReference type="GeneID" id="25400801"/>
<dbReference type="CDD" id="cd01298">
    <property type="entry name" value="ATZ_TRZ_like"/>
    <property type="match status" value="1"/>
</dbReference>
<dbReference type="InterPro" id="IPR011059">
    <property type="entry name" value="Metal-dep_hydrolase_composite"/>
</dbReference>
<dbReference type="PANTHER" id="PTHR43794">
    <property type="entry name" value="AMINOHYDROLASE SSNA-RELATED"/>
    <property type="match status" value="1"/>
</dbReference>
<dbReference type="SUPFAM" id="SSF51556">
    <property type="entry name" value="Metallo-dependent hydrolases"/>
    <property type="match status" value="1"/>
</dbReference>
<dbReference type="KEGG" id="thf:MA03_01180"/>
<dbReference type="Proteomes" id="UP000067434">
    <property type="component" value="Chromosome"/>
</dbReference>
<proteinExistence type="predicted"/>
<accession>A0A0F7FHH1</accession>
<dbReference type="SUPFAM" id="SSF51338">
    <property type="entry name" value="Composite domain of metallo-dependent hydrolases"/>
    <property type="match status" value="1"/>
</dbReference>
<dbReference type="Gene3D" id="2.30.40.10">
    <property type="entry name" value="Urease, subunit C, domain 1"/>
    <property type="match status" value="1"/>
</dbReference>
<dbReference type="EMBL" id="CP009961">
    <property type="protein sequence ID" value="AKG38175.1"/>
    <property type="molecule type" value="Genomic_DNA"/>
</dbReference>
<feature type="domain" description="Amidohydrolase-related" evidence="2">
    <location>
        <begin position="61"/>
        <end position="403"/>
    </location>
</feature>
<sequence>MTGSIIIRNAEFILTMDGVNGLLRRQSILIKDGVIEAIGDYATIVSAYGQPDDVIDGREKIVMPGLINAHTHIAMTGFRGLAADAGEVIYKVFWPLEKSLTPDVAYRLALLGALEAVKSGVTVIADHYFFMDEIAKAVEEVGIRGFLGHTYMDIDGPFVGSEELRKALDFVDKWKNHELITPVLAPHATDTVHRENLVFLAEKAKNDKLFLHLHLAQTQREFKVVHERTGFTPVKYALHLGLLGGRTIVAHANYVLNEEKALLAHSGSIIAQCPTTYLLSGTRFHAYDYWQLGGNIAIGTDAPCYNDNTDFFEEMRLLIFGQRLLAERVGLWNAYDVLEMSTRSTARLLGLRTGIIKRGFEADLVLLDIKKPHLRPAFNPYALVVYSATTGDVDTVIVKGRIVVRGGRHVGLDEERVIHGGEAAAMSLLRKALNENPELENLLKVKEI</sequence>
<keyword evidence="1" id="KW-0378">Hydrolase</keyword>
<reference evidence="3 4" key="1">
    <citation type="journal article" date="2015" name="Stand. Genomic Sci.">
        <title>Complete genome sequence of and proposal of Thermofilum uzonense sp. nov. a novel hyperthermophilic crenarchaeon and emended description of the genus Thermofilum.</title>
        <authorList>
            <person name="Toshchakov S.V."/>
            <person name="Korzhenkov A.A."/>
            <person name="Samarov N.I."/>
            <person name="Mazunin I.O."/>
            <person name="Mozhey O.I."/>
            <person name="Shmyr I.S."/>
            <person name="Derbikova K.S."/>
            <person name="Taranov E.A."/>
            <person name="Dominova I.N."/>
            <person name="Bonch-Osmolovskaya E.A."/>
            <person name="Patrushev M.V."/>
            <person name="Podosokorskaya O.A."/>
            <person name="Kublanov I.V."/>
        </authorList>
    </citation>
    <scope>NUCLEOTIDE SEQUENCE [LARGE SCALE GENOMIC DNA]</scope>
    <source>
        <strain evidence="3 4">1807-2</strain>
    </source>
</reference>
<dbReference type="Gene3D" id="3.20.20.140">
    <property type="entry name" value="Metal-dependent hydrolases"/>
    <property type="match status" value="1"/>
</dbReference>
<organism evidence="3 4">
    <name type="scientific">Infirmifilum uzonense</name>
    <dbReference type="NCBI Taxonomy" id="1550241"/>
    <lineage>
        <taxon>Archaea</taxon>
        <taxon>Thermoproteota</taxon>
        <taxon>Thermoprotei</taxon>
        <taxon>Thermofilales</taxon>
        <taxon>Thermofilaceae</taxon>
        <taxon>Infirmifilum</taxon>
    </lineage>
</organism>
<evidence type="ECO:0000256" key="1">
    <source>
        <dbReference type="ARBA" id="ARBA00022801"/>
    </source>
</evidence>
<evidence type="ECO:0000313" key="3">
    <source>
        <dbReference type="EMBL" id="AKG38175.1"/>
    </source>
</evidence>
<dbReference type="RefSeq" id="WP_052883520.1">
    <property type="nucleotide sequence ID" value="NZ_CP009961.1"/>
</dbReference>
<dbReference type="PANTHER" id="PTHR43794:SF11">
    <property type="entry name" value="AMIDOHYDROLASE-RELATED DOMAIN-CONTAINING PROTEIN"/>
    <property type="match status" value="1"/>
</dbReference>
<evidence type="ECO:0000313" key="4">
    <source>
        <dbReference type="Proteomes" id="UP000067434"/>
    </source>
</evidence>
<evidence type="ECO:0000259" key="2">
    <source>
        <dbReference type="Pfam" id="PF01979"/>
    </source>
</evidence>
<dbReference type="PATRIC" id="fig|1550241.5.peg.240"/>
<dbReference type="STRING" id="1550241.MA03_01180"/>
<dbReference type="Pfam" id="PF01979">
    <property type="entry name" value="Amidohydro_1"/>
    <property type="match status" value="1"/>
</dbReference>
<dbReference type="OrthoDB" id="372084at2157"/>
<gene>
    <name evidence="3" type="ORF">MA03_01180</name>
</gene>
<dbReference type="GO" id="GO:0016810">
    <property type="term" value="F:hydrolase activity, acting on carbon-nitrogen (but not peptide) bonds"/>
    <property type="evidence" value="ECO:0007669"/>
    <property type="project" value="InterPro"/>
</dbReference>
<dbReference type="InterPro" id="IPR032466">
    <property type="entry name" value="Metal_Hydrolase"/>
</dbReference>
<dbReference type="AlphaFoldDB" id="A0A0F7FHH1"/>